<dbReference type="Proteomes" id="UP000790787">
    <property type="component" value="Chromosome 8"/>
</dbReference>
<protein>
    <submittedName>
        <fullName evidence="2">Uncharacterized protein LOC107799055</fullName>
    </submittedName>
</protein>
<dbReference type="RefSeq" id="XP_075076333.1">
    <property type="nucleotide sequence ID" value="XM_075220232.1"/>
</dbReference>
<organism evidence="1 2">
    <name type="scientific">Nicotiana tabacum</name>
    <name type="common">Common tobacco</name>
    <dbReference type="NCBI Taxonomy" id="4097"/>
    <lineage>
        <taxon>Eukaryota</taxon>
        <taxon>Viridiplantae</taxon>
        <taxon>Streptophyta</taxon>
        <taxon>Embryophyta</taxon>
        <taxon>Tracheophyta</taxon>
        <taxon>Spermatophyta</taxon>
        <taxon>Magnoliopsida</taxon>
        <taxon>eudicotyledons</taxon>
        <taxon>Gunneridae</taxon>
        <taxon>Pentapetalae</taxon>
        <taxon>asterids</taxon>
        <taxon>lamiids</taxon>
        <taxon>Solanales</taxon>
        <taxon>Solanaceae</taxon>
        <taxon>Nicotianoideae</taxon>
        <taxon>Nicotianeae</taxon>
        <taxon>Nicotiana</taxon>
    </lineage>
</organism>
<name>A0AC58RUD0_TOBAC</name>
<reference evidence="2" key="2">
    <citation type="submission" date="2025-08" db="UniProtKB">
        <authorList>
            <consortium name="RefSeq"/>
        </authorList>
    </citation>
    <scope>IDENTIFICATION</scope>
    <source>
        <tissue evidence="2">Leaf</tissue>
    </source>
</reference>
<accession>A0AC58RUD0</accession>
<evidence type="ECO:0000313" key="2">
    <source>
        <dbReference type="RefSeq" id="XP_075076333.1"/>
    </source>
</evidence>
<sequence length="330" mass="36964">MKDEYRLPRLLLGCSVVVPSNSKSSSSQSYNGNSILNSYLLIVLAALLLALLCALDLRAIIRSVLRYNTRFPLESTEAATSHLASNGLDKGELKKIAVMVYEPGMRTFSATDCPICLGEFEQGEKLRMLPRCNHGFHVKCIDEWKCFLAFNSYQFLSAEKEKSYQLSTSFSAFILKLHLGYSVWVQSNHTNRSSQLNNNNNSISNSCLLIVLATLLFALLIALVLRAIIRCVVRHNGRFPFESAEASLARLSSNGLVKSELTKIPVIVYEQRQKMLSATAECPICLGEFQQGEKLRILPNCNHGFHVQCIDKWFSSHSSCPTCRQILFLV</sequence>
<gene>
    <name evidence="2" type="primary">LOC107799055</name>
</gene>
<keyword evidence="1" id="KW-1185">Reference proteome</keyword>
<evidence type="ECO:0000313" key="1">
    <source>
        <dbReference type="Proteomes" id="UP000790787"/>
    </source>
</evidence>
<reference evidence="1" key="1">
    <citation type="journal article" date="2014" name="Nat. Commun.">
        <title>The tobacco genome sequence and its comparison with those of tomato and potato.</title>
        <authorList>
            <person name="Sierro N."/>
            <person name="Battey J.N."/>
            <person name="Ouadi S."/>
            <person name="Bakaher N."/>
            <person name="Bovet L."/>
            <person name="Willig A."/>
            <person name="Goepfert S."/>
            <person name="Peitsch M.C."/>
            <person name="Ivanov N.V."/>
        </authorList>
    </citation>
    <scope>NUCLEOTIDE SEQUENCE [LARGE SCALE GENOMIC DNA]</scope>
</reference>
<proteinExistence type="predicted"/>